<sequence>MLLRKRLAGCQVSWPPERSEFQAIRQPAKVSAASRRPSVTTVTFPIEGWTWTQLLSPPRSALIIPASSASLLVEPILKEEAGELCWAPVGLWLHKLLLMSERKTLKGCEFKQPR</sequence>
<dbReference type="Proteomes" id="UP001221898">
    <property type="component" value="Unassembled WGS sequence"/>
</dbReference>
<name>A0AAD7SAS0_9TELE</name>
<protein>
    <submittedName>
        <fullName evidence="1">Uncharacterized protein</fullName>
    </submittedName>
</protein>
<reference evidence="1" key="1">
    <citation type="journal article" date="2023" name="Science">
        <title>Genome structures resolve the early diversification of teleost fishes.</title>
        <authorList>
            <person name="Parey E."/>
            <person name="Louis A."/>
            <person name="Montfort J."/>
            <person name="Bouchez O."/>
            <person name="Roques C."/>
            <person name="Iampietro C."/>
            <person name="Lluch J."/>
            <person name="Castinel A."/>
            <person name="Donnadieu C."/>
            <person name="Desvignes T."/>
            <person name="Floi Bucao C."/>
            <person name="Jouanno E."/>
            <person name="Wen M."/>
            <person name="Mejri S."/>
            <person name="Dirks R."/>
            <person name="Jansen H."/>
            <person name="Henkel C."/>
            <person name="Chen W.J."/>
            <person name="Zahm M."/>
            <person name="Cabau C."/>
            <person name="Klopp C."/>
            <person name="Thompson A.W."/>
            <person name="Robinson-Rechavi M."/>
            <person name="Braasch I."/>
            <person name="Lecointre G."/>
            <person name="Bobe J."/>
            <person name="Postlethwait J.H."/>
            <person name="Berthelot C."/>
            <person name="Roest Crollius H."/>
            <person name="Guiguen Y."/>
        </authorList>
    </citation>
    <scope>NUCLEOTIDE SEQUENCE</scope>
    <source>
        <strain evidence="1">NC1722</strain>
    </source>
</reference>
<proteinExistence type="predicted"/>
<comment type="caution">
    <text evidence="1">The sequence shown here is derived from an EMBL/GenBank/DDBJ whole genome shotgun (WGS) entry which is preliminary data.</text>
</comment>
<organism evidence="1 2">
    <name type="scientific">Aldrovandia affinis</name>
    <dbReference type="NCBI Taxonomy" id="143900"/>
    <lineage>
        <taxon>Eukaryota</taxon>
        <taxon>Metazoa</taxon>
        <taxon>Chordata</taxon>
        <taxon>Craniata</taxon>
        <taxon>Vertebrata</taxon>
        <taxon>Euteleostomi</taxon>
        <taxon>Actinopterygii</taxon>
        <taxon>Neopterygii</taxon>
        <taxon>Teleostei</taxon>
        <taxon>Notacanthiformes</taxon>
        <taxon>Halosauridae</taxon>
        <taxon>Aldrovandia</taxon>
    </lineage>
</organism>
<gene>
    <name evidence="1" type="ORF">AAFF_G00415610</name>
</gene>
<accession>A0AAD7SAS0</accession>
<dbReference type="EMBL" id="JAINUG010000085">
    <property type="protein sequence ID" value="KAJ8399182.1"/>
    <property type="molecule type" value="Genomic_DNA"/>
</dbReference>
<evidence type="ECO:0000313" key="2">
    <source>
        <dbReference type="Proteomes" id="UP001221898"/>
    </source>
</evidence>
<keyword evidence="2" id="KW-1185">Reference proteome</keyword>
<dbReference type="AlphaFoldDB" id="A0AAD7SAS0"/>
<evidence type="ECO:0000313" key="1">
    <source>
        <dbReference type="EMBL" id="KAJ8399182.1"/>
    </source>
</evidence>